<dbReference type="InterPro" id="IPR021140">
    <property type="entry name" value="Inh/Omp19"/>
</dbReference>
<keyword evidence="1 2" id="KW-0732">Signal</keyword>
<evidence type="ECO:0000256" key="2">
    <source>
        <dbReference type="SAM" id="SignalP"/>
    </source>
</evidence>
<dbReference type="GO" id="GO:0004866">
    <property type="term" value="F:endopeptidase inhibitor activity"/>
    <property type="evidence" value="ECO:0007669"/>
    <property type="project" value="InterPro"/>
</dbReference>
<dbReference type="AlphaFoldDB" id="A0A371BAK7"/>
<sequence>MTAQRIVLLLLACLALSPVQAQPAGMGDAAKALIGSWEFSNADRDRRCTATFTNAPVVGGYKVEFDANCAALFPFVANVSGWRYPDNDNLFLFDAAGKTLAEFSEVEAGMFEAPTPGVGVLFLQNAAAAAPPPKRPEEVAGDWIIAGQATLCELSLSVTAASGGALRLTVKPGCREDIAKLNFTRWRIEGGELQLLPAQGTTPWRFVENDSDNWRRIPETNEPVNLIRR</sequence>
<dbReference type="OrthoDB" id="8446360at2"/>
<comment type="caution">
    <text evidence="4">The sequence shown here is derived from an EMBL/GenBank/DDBJ whole genome shotgun (WGS) entry which is preliminary data.</text>
</comment>
<organism evidence="4 5">
    <name type="scientific">Undibacter mobilis</name>
    <dbReference type="NCBI Taxonomy" id="2292256"/>
    <lineage>
        <taxon>Bacteria</taxon>
        <taxon>Pseudomonadati</taxon>
        <taxon>Pseudomonadota</taxon>
        <taxon>Alphaproteobacteria</taxon>
        <taxon>Hyphomicrobiales</taxon>
        <taxon>Nitrobacteraceae</taxon>
        <taxon>Undibacter</taxon>
    </lineage>
</organism>
<dbReference type="Proteomes" id="UP000263993">
    <property type="component" value="Unassembled WGS sequence"/>
</dbReference>
<name>A0A371BAK7_9BRAD</name>
<evidence type="ECO:0000313" key="4">
    <source>
        <dbReference type="EMBL" id="RDV04391.1"/>
    </source>
</evidence>
<feature type="domain" description="Alkaline proteinase inhibitor/ Outer membrane lipoprotein Omp19" evidence="3">
    <location>
        <begin position="30"/>
        <end position="117"/>
    </location>
</feature>
<feature type="domain" description="Alkaline proteinase inhibitor/ Outer membrane lipoprotein Omp19" evidence="3">
    <location>
        <begin position="135"/>
        <end position="228"/>
    </location>
</feature>
<protein>
    <recommendedName>
        <fullName evidence="3">Alkaline proteinase inhibitor/ Outer membrane lipoprotein Omp19 domain-containing protein</fullName>
    </recommendedName>
</protein>
<dbReference type="Gene3D" id="2.40.128.10">
    <property type="match status" value="2"/>
</dbReference>
<feature type="chain" id="PRO_5016802384" description="Alkaline proteinase inhibitor/ Outer membrane lipoprotein Omp19 domain-containing protein" evidence="2">
    <location>
        <begin position="22"/>
        <end position="229"/>
    </location>
</feature>
<dbReference type="SUPFAM" id="SSF50882">
    <property type="entry name" value="beta-Barrel protease inhibitors"/>
    <property type="match status" value="2"/>
</dbReference>
<keyword evidence="5" id="KW-1185">Reference proteome</keyword>
<dbReference type="RefSeq" id="WP_115516417.1">
    <property type="nucleotide sequence ID" value="NZ_QRGO01000001.1"/>
</dbReference>
<dbReference type="Pfam" id="PF02974">
    <property type="entry name" value="Inh"/>
    <property type="match status" value="2"/>
</dbReference>
<dbReference type="EMBL" id="QRGO01000001">
    <property type="protein sequence ID" value="RDV04391.1"/>
    <property type="molecule type" value="Genomic_DNA"/>
</dbReference>
<accession>A0A371BAK7</accession>
<evidence type="ECO:0000313" key="5">
    <source>
        <dbReference type="Proteomes" id="UP000263993"/>
    </source>
</evidence>
<evidence type="ECO:0000259" key="3">
    <source>
        <dbReference type="Pfam" id="PF02974"/>
    </source>
</evidence>
<feature type="signal peptide" evidence="2">
    <location>
        <begin position="1"/>
        <end position="21"/>
    </location>
</feature>
<evidence type="ECO:0000256" key="1">
    <source>
        <dbReference type="ARBA" id="ARBA00022729"/>
    </source>
</evidence>
<dbReference type="InterPro" id="IPR016085">
    <property type="entry name" value="Protease_inh_B-barrel_dom"/>
</dbReference>
<reference evidence="5" key="1">
    <citation type="submission" date="2018-08" db="EMBL/GenBank/DDBJ databases">
        <authorList>
            <person name="Kim S.-J."/>
            <person name="Jung G.-Y."/>
        </authorList>
    </citation>
    <scope>NUCLEOTIDE SEQUENCE [LARGE SCALE GENOMIC DNA]</scope>
    <source>
        <strain evidence="5">GY_H</strain>
    </source>
</reference>
<proteinExistence type="predicted"/>
<gene>
    <name evidence="4" type="ORF">DXH78_07275</name>
</gene>